<dbReference type="InterPro" id="IPR002514">
    <property type="entry name" value="Transposase_8"/>
</dbReference>
<protein>
    <recommendedName>
        <fullName evidence="3">Transposase</fullName>
    </recommendedName>
</protein>
<name>A0A5A5TJ92_9CHLR</name>
<dbReference type="Gene3D" id="1.10.10.10">
    <property type="entry name" value="Winged helix-like DNA-binding domain superfamily/Winged helix DNA-binding domain"/>
    <property type="match status" value="1"/>
</dbReference>
<sequence>MTTTRRTYTREFKLMVVKQVAQGEKRAAQVCREHDLASSVYDRWRQEYLKKGEQAFQERVPATDLTSEQRMVALERFCGQLALENDLLKKALRQCRSSSATP</sequence>
<proteinExistence type="predicted"/>
<evidence type="ECO:0000313" key="2">
    <source>
        <dbReference type="Proteomes" id="UP000322530"/>
    </source>
</evidence>
<reference evidence="1 2" key="1">
    <citation type="submission" date="2019-01" db="EMBL/GenBank/DDBJ databases">
        <title>Draft genome sequence of Dictyobacter sp. Uno17.</title>
        <authorList>
            <person name="Wang C.M."/>
            <person name="Zheng Y."/>
            <person name="Sakai Y."/>
            <person name="Abe K."/>
            <person name="Yokota A."/>
            <person name="Yabe S."/>
        </authorList>
    </citation>
    <scope>NUCLEOTIDE SEQUENCE [LARGE SCALE GENOMIC DNA]</scope>
    <source>
        <strain evidence="1 2">Uno17</strain>
    </source>
</reference>
<gene>
    <name evidence="1" type="ORF">KDI_47600</name>
</gene>
<comment type="caution">
    <text evidence="1">The sequence shown here is derived from an EMBL/GenBank/DDBJ whole genome shotgun (WGS) entry which is preliminary data.</text>
</comment>
<dbReference type="GO" id="GO:0004803">
    <property type="term" value="F:transposase activity"/>
    <property type="evidence" value="ECO:0007669"/>
    <property type="project" value="InterPro"/>
</dbReference>
<evidence type="ECO:0000313" key="1">
    <source>
        <dbReference type="EMBL" id="GCF11196.1"/>
    </source>
</evidence>
<dbReference type="GO" id="GO:0003677">
    <property type="term" value="F:DNA binding"/>
    <property type="evidence" value="ECO:0007669"/>
    <property type="project" value="InterPro"/>
</dbReference>
<dbReference type="AlphaFoldDB" id="A0A5A5TJ92"/>
<accession>A0A5A5TJ92</accession>
<dbReference type="Proteomes" id="UP000322530">
    <property type="component" value="Unassembled WGS sequence"/>
</dbReference>
<keyword evidence="2" id="KW-1185">Reference proteome</keyword>
<evidence type="ECO:0008006" key="3">
    <source>
        <dbReference type="Google" id="ProtNLM"/>
    </source>
</evidence>
<dbReference type="GO" id="GO:0006313">
    <property type="term" value="P:DNA transposition"/>
    <property type="evidence" value="ECO:0007669"/>
    <property type="project" value="InterPro"/>
</dbReference>
<dbReference type="EMBL" id="BIXY01000098">
    <property type="protein sequence ID" value="GCF11196.1"/>
    <property type="molecule type" value="Genomic_DNA"/>
</dbReference>
<organism evidence="1 2">
    <name type="scientific">Dictyobacter arantiisoli</name>
    <dbReference type="NCBI Taxonomy" id="2014874"/>
    <lineage>
        <taxon>Bacteria</taxon>
        <taxon>Bacillati</taxon>
        <taxon>Chloroflexota</taxon>
        <taxon>Ktedonobacteria</taxon>
        <taxon>Ktedonobacterales</taxon>
        <taxon>Dictyobacteraceae</taxon>
        <taxon>Dictyobacter</taxon>
    </lineage>
</organism>
<dbReference type="InterPro" id="IPR009057">
    <property type="entry name" value="Homeodomain-like_sf"/>
</dbReference>
<dbReference type="InterPro" id="IPR036388">
    <property type="entry name" value="WH-like_DNA-bd_sf"/>
</dbReference>
<dbReference type="Pfam" id="PF01527">
    <property type="entry name" value="HTH_Tnp_1"/>
    <property type="match status" value="1"/>
</dbReference>
<dbReference type="RefSeq" id="WP_172632400.1">
    <property type="nucleotide sequence ID" value="NZ_BIXY01000098.1"/>
</dbReference>
<dbReference type="SUPFAM" id="SSF46689">
    <property type="entry name" value="Homeodomain-like"/>
    <property type="match status" value="1"/>
</dbReference>